<name>A0A5S5CKN6_9ACTN</name>
<feature type="transmembrane region" description="Helical" evidence="1">
    <location>
        <begin position="97"/>
        <end position="116"/>
    </location>
</feature>
<proteinExistence type="predicted"/>
<keyword evidence="1" id="KW-1133">Transmembrane helix</keyword>
<gene>
    <name evidence="2" type="ORF">BD833_1257</name>
</gene>
<evidence type="ECO:0000313" key="2">
    <source>
        <dbReference type="EMBL" id="TYP81201.1"/>
    </source>
</evidence>
<keyword evidence="1" id="KW-0472">Membrane</keyword>
<sequence length="187" mass="19454">MPPSAYWRGWPEVREDLRTGRWLLAGLALTGIPIGLLWWLLAPRADYRVTDTGPVAIGSPQVELQMADDAVLVFLLLAFGLLAGGVGWLLRRGRGVGMLLVLALGTSFAAVVAWQVGELVGVPPTPAQLAEVGALVTTGLRLGSLPALAVAPFGALLVYVAAALMSADEGLRRPVGSSGGLPRSPEG</sequence>
<comment type="caution">
    <text evidence="2">The sequence shown here is derived from an EMBL/GenBank/DDBJ whole genome shotgun (WGS) entry which is preliminary data.</text>
</comment>
<feature type="transmembrane region" description="Helical" evidence="1">
    <location>
        <begin position="21"/>
        <end position="41"/>
    </location>
</feature>
<accession>A0A5S5CKN6</accession>
<keyword evidence="3" id="KW-1185">Reference proteome</keyword>
<dbReference type="Proteomes" id="UP000322499">
    <property type="component" value="Unassembled WGS sequence"/>
</dbReference>
<dbReference type="AlphaFoldDB" id="A0A5S5CKN6"/>
<feature type="transmembrane region" description="Helical" evidence="1">
    <location>
        <begin position="145"/>
        <end position="164"/>
    </location>
</feature>
<protein>
    <submittedName>
        <fullName evidence="2">Uncharacterized protein DUF2567</fullName>
    </submittedName>
</protein>
<evidence type="ECO:0000313" key="3">
    <source>
        <dbReference type="Proteomes" id="UP000322499"/>
    </source>
</evidence>
<reference evidence="2 3" key="1">
    <citation type="submission" date="2019-07" db="EMBL/GenBank/DDBJ databases">
        <title>Genomic Encyclopedia of Archaeal and Bacterial Type Strains, Phase II (KMG-II): from individual species to whole genera.</title>
        <authorList>
            <person name="Goeker M."/>
        </authorList>
    </citation>
    <scope>NUCLEOTIDE SEQUENCE [LARGE SCALE GENOMIC DNA]</scope>
    <source>
        <strain evidence="2 3">DSM 46842</strain>
    </source>
</reference>
<dbReference type="EMBL" id="VNHW01000025">
    <property type="protein sequence ID" value="TYP81201.1"/>
    <property type="molecule type" value="Genomic_DNA"/>
</dbReference>
<keyword evidence="1" id="KW-0812">Transmembrane</keyword>
<evidence type="ECO:0000256" key="1">
    <source>
        <dbReference type="SAM" id="Phobius"/>
    </source>
</evidence>
<feature type="transmembrane region" description="Helical" evidence="1">
    <location>
        <begin position="70"/>
        <end position="90"/>
    </location>
</feature>
<organism evidence="2 3">
    <name type="scientific">Blastococcus xanthinilyticus</name>
    <dbReference type="NCBI Taxonomy" id="1564164"/>
    <lineage>
        <taxon>Bacteria</taxon>
        <taxon>Bacillati</taxon>
        <taxon>Actinomycetota</taxon>
        <taxon>Actinomycetes</taxon>
        <taxon>Geodermatophilales</taxon>
        <taxon>Geodermatophilaceae</taxon>
        <taxon>Blastococcus</taxon>
    </lineage>
</organism>